<dbReference type="RefSeq" id="WP_174673341.1">
    <property type="nucleotide sequence ID" value="NZ_CP054491.1"/>
</dbReference>
<evidence type="ECO:0000313" key="2">
    <source>
        <dbReference type="Proteomes" id="UP000509658"/>
    </source>
</evidence>
<evidence type="ECO:0000313" key="1">
    <source>
        <dbReference type="EMBL" id="QKQ27162.1"/>
    </source>
</evidence>
<organism evidence="1 2">
    <name type="scientific">Candidatus Reidiella endopervernicosa</name>
    <dbReference type="NCBI Taxonomy" id="2738883"/>
    <lineage>
        <taxon>Bacteria</taxon>
        <taxon>Pseudomonadati</taxon>
        <taxon>Pseudomonadota</taxon>
        <taxon>Gammaproteobacteria</taxon>
        <taxon>Candidatus Reidiella</taxon>
    </lineage>
</organism>
<name>A0A6N0HXU5_9GAMM</name>
<dbReference type="EMBL" id="CP054491">
    <property type="protein sequence ID" value="QKQ27162.1"/>
    <property type="molecule type" value="Genomic_DNA"/>
</dbReference>
<sequence>MIRMGVPEVWLEQLEVKLDDHGIEVIISRYENSWLINIPIEQHIDSSVKVIFERFGIEQDNNDELKLLLTSI</sequence>
<accession>A0A6N0HXU5</accession>
<dbReference type="KEGG" id="rev:HUE57_13335"/>
<dbReference type="Proteomes" id="UP000509658">
    <property type="component" value="Chromosome"/>
</dbReference>
<proteinExistence type="predicted"/>
<gene>
    <name evidence="1" type="ORF">HUE57_13335</name>
</gene>
<evidence type="ECO:0008006" key="3">
    <source>
        <dbReference type="Google" id="ProtNLM"/>
    </source>
</evidence>
<reference evidence="1 2" key="1">
    <citation type="submission" date="2020-05" db="EMBL/GenBank/DDBJ databases">
        <title>Horizontal transmission and recombination maintain forever young bacterial symbiont genomes.</title>
        <authorList>
            <person name="Russell S.L."/>
            <person name="Pepper-Tunick E."/>
            <person name="Svedberg J."/>
            <person name="Byrne A."/>
            <person name="Ruelas Castillo J."/>
            <person name="Vollmers C."/>
            <person name="Beinart R.A."/>
            <person name="Corbett-Detig R."/>
        </authorList>
    </citation>
    <scope>NUCLEOTIDE SEQUENCE [LARGE SCALE GENOMIC DNA]</scope>
    <source>
        <strain evidence="1">Santa_Monica_outfall</strain>
    </source>
</reference>
<dbReference type="AlphaFoldDB" id="A0A6N0HXU5"/>
<keyword evidence="2" id="KW-1185">Reference proteome</keyword>
<protein>
    <recommendedName>
        <fullName evidence="3">DUF4911 domain-containing protein</fullName>
    </recommendedName>
</protein>